<evidence type="ECO:0000313" key="2">
    <source>
        <dbReference type="EMBL" id="EPT04083.1"/>
    </source>
</evidence>
<dbReference type="GO" id="GO:0006368">
    <property type="term" value="P:transcription elongation by RNA polymerase II"/>
    <property type="evidence" value="ECO:0007669"/>
    <property type="project" value="InterPro"/>
</dbReference>
<dbReference type="PANTHER" id="PTHR15141:SF76">
    <property type="entry name" value="TRANSCRIPTION ELONGATION FACTOR B POLYPEPTIDE 3"/>
    <property type="match status" value="1"/>
</dbReference>
<proteinExistence type="predicted"/>
<evidence type="ECO:0000313" key="3">
    <source>
        <dbReference type="Proteomes" id="UP000015241"/>
    </source>
</evidence>
<evidence type="ECO:0008006" key="4">
    <source>
        <dbReference type="Google" id="ProtNLM"/>
    </source>
</evidence>
<feature type="region of interest" description="Disordered" evidence="1">
    <location>
        <begin position="125"/>
        <end position="153"/>
    </location>
</feature>
<dbReference type="EMBL" id="KE504128">
    <property type="protein sequence ID" value="EPT04083.1"/>
    <property type="molecule type" value="Genomic_DNA"/>
</dbReference>
<feature type="region of interest" description="Disordered" evidence="1">
    <location>
        <begin position="177"/>
        <end position="317"/>
    </location>
</feature>
<dbReference type="eggNOG" id="KOG2821">
    <property type="taxonomic scope" value="Eukaryota"/>
</dbReference>
<protein>
    <recommendedName>
        <fullName evidence="4">Elongin-A</fullName>
    </recommendedName>
</protein>
<dbReference type="GO" id="GO:0070449">
    <property type="term" value="C:elongin complex"/>
    <property type="evidence" value="ECO:0007669"/>
    <property type="project" value="InterPro"/>
</dbReference>
<dbReference type="STRING" id="743788.S8EII9"/>
<dbReference type="AlphaFoldDB" id="S8EII9"/>
<feature type="compositionally biased region" description="Polar residues" evidence="1">
    <location>
        <begin position="308"/>
        <end position="317"/>
    </location>
</feature>
<name>S8EII9_FOMSC</name>
<dbReference type="FunCoup" id="S8EII9">
    <property type="interactions" value="26"/>
</dbReference>
<organism evidence="2 3">
    <name type="scientific">Fomitopsis schrenkii</name>
    <name type="common">Brown rot fungus</name>
    <dbReference type="NCBI Taxonomy" id="2126942"/>
    <lineage>
        <taxon>Eukaryota</taxon>
        <taxon>Fungi</taxon>
        <taxon>Dikarya</taxon>
        <taxon>Basidiomycota</taxon>
        <taxon>Agaricomycotina</taxon>
        <taxon>Agaricomycetes</taxon>
        <taxon>Polyporales</taxon>
        <taxon>Fomitopsis</taxon>
    </lineage>
</organism>
<dbReference type="Pfam" id="PF06881">
    <property type="entry name" value="Elongin_A"/>
    <property type="match status" value="1"/>
</dbReference>
<keyword evidence="3" id="KW-1185">Reference proteome</keyword>
<dbReference type="InterPro" id="IPR010684">
    <property type="entry name" value="RNA_pol_II_trans_fac_SIII_A"/>
</dbReference>
<dbReference type="InterPro" id="IPR051870">
    <property type="entry name" value="Elongin-A_domain"/>
</dbReference>
<dbReference type="HOGENOM" id="CLU_074637_0_0_1"/>
<accession>S8EII9</accession>
<evidence type="ECO:0000256" key="1">
    <source>
        <dbReference type="SAM" id="MobiDB-lite"/>
    </source>
</evidence>
<dbReference type="OrthoDB" id="21513at2759"/>
<dbReference type="PANTHER" id="PTHR15141">
    <property type="entry name" value="TRANSCRIPTION ELONGATION FACTOR B POLYPEPTIDE 3"/>
    <property type="match status" value="1"/>
</dbReference>
<dbReference type="InParanoid" id="S8EII9"/>
<dbReference type="Gene3D" id="6.10.250.3180">
    <property type="match status" value="1"/>
</dbReference>
<sequence length="317" mass="34812">MQSDTERPTCRIPTLVQLCQRVASNHVDSIFTVSGMCYDLVKPILENCSAETLLRLEQTNPVLSWLMAVAEIWKGLCLRTSMKAAELCTSDQGPEPESWRDQYFALQEMEAQRFEELKSRLRTIRQEADDRKKGSQIKLTDRLPPVKRARPWGAPVQPKTLIQRTRHEAARMQQGIYGTPMLAMKAKTPRSASSVPPAKRPPSTSTTPSTPSGSSGPSNNRSGSRVTVTAVPVRRTAVSVSPPAVQDDHPPPASMSAFDTAQCSPPSTSPPPVSHSPPPRSLPTRVVPAKKDPMPSIFMPKHRAHSQLPASRTSART</sequence>
<reference evidence="2 3" key="1">
    <citation type="journal article" date="2012" name="Science">
        <title>The Paleozoic origin of enzymatic lignin decomposition reconstructed from 31 fungal genomes.</title>
        <authorList>
            <person name="Floudas D."/>
            <person name="Binder M."/>
            <person name="Riley R."/>
            <person name="Barry K."/>
            <person name="Blanchette R.A."/>
            <person name="Henrissat B."/>
            <person name="Martinez A.T."/>
            <person name="Otillar R."/>
            <person name="Spatafora J.W."/>
            <person name="Yadav J.S."/>
            <person name="Aerts A."/>
            <person name="Benoit I."/>
            <person name="Boyd A."/>
            <person name="Carlson A."/>
            <person name="Copeland A."/>
            <person name="Coutinho P.M."/>
            <person name="de Vries R.P."/>
            <person name="Ferreira P."/>
            <person name="Findley K."/>
            <person name="Foster B."/>
            <person name="Gaskell J."/>
            <person name="Glotzer D."/>
            <person name="Gorecki P."/>
            <person name="Heitman J."/>
            <person name="Hesse C."/>
            <person name="Hori C."/>
            <person name="Igarashi K."/>
            <person name="Jurgens J.A."/>
            <person name="Kallen N."/>
            <person name="Kersten P."/>
            <person name="Kohler A."/>
            <person name="Kuees U."/>
            <person name="Kumar T.K.A."/>
            <person name="Kuo A."/>
            <person name="LaButti K."/>
            <person name="Larrondo L.F."/>
            <person name="Lindquist E."/>
            <person name="Ling A."/>
            <person name="Lombard V."/>
            <person name="Lucas S."/>
            <person name="Lundell T."/>
            <person name="Martin R."/>
            <person name="McLaughlin D.J."/>
            <person name="Morgenstern I."/>
            <person name="Morin E."/>
            <person name="Murat C."/>
            <person name="Nagy L.G."/>
            <person name="Nolan M."/>
            <person name="Ohm R.A."/>
            <person name="Patyshakuliyeva A."/>
            <person name="Rokas A."/>
            <person name="Ruiz-Duenas F.J."/>
            <person name="Sabat G."/>
            <person name="Salamov A."/>
            <person name="Samejima M."/>
            <person name="Schmutz J."/>
            <person name="Slot J.C."/>
            <person name="St John F."/>
            <person name="Stenlid J."/>
            <person name="Sun H."/>
            <person name="Sun S."/>
            <person name="Syed K."/>
            <person name="Tsang A."/>
            <person name="Wiebenga A."/>
            <person name="Young D."/>
            <person name="Pisabarro A."/>
            <person name="Eastwood D.C."/>
            <person name="Martin F."/>
            <person name="Cullen D."/>
            <person name="Grigoriev I.V."/>
            <person name="Hibbett D.S."/>
        </authorList>
    </citation>
    <scope>NUCLEOTIDE SEQUENCE</scope>
    <source>
        <strain evidence="3">FP-58527</strain>
    </source>
</reference>
<feature type="compositionally biased region" description="Low complexity" evidence="1">
    <location>
        <begin position="201"/>
        <end position="243"/>
    </location>
</feature>
<gene>
    <name evidence="2" type="ORF">FOMPIDRAFT_1115173</name>
</gene>
<dbReference type="Proteomes" id="UP000015241">
    <property type="component" value="Unassembled WGS sequence"/>
</dbReference>
<feature type="compositionally biased region" description="Pro residues" evidence="1">
    <location>
        <begin position="267"/>
        <end position="281"/>
    </location>
</feature>